<dbReference type="PANTHER" id="PTHR13468:SF1">
    <property type="entry name" value="PROTEIN DEK"/>
    <property type="match status" value="1"/>
</dbReference>
<feature type="region of interest" description="Disordered" evidence="5">
    <location>
        <begin position="1"/>
        <end position="71"/>
    </location>
</feature>
<accession>A0A7S0M5M1</accession>
<protein>
    <recommendedName>
        <fullName evidence="6">DEK-C domain-containing protein</fullName>
    </recommendedName>
</protein>
<gene>
    <name evidence="7" type="ORF">CCUR1050_LOCUS9740</name>
</gene>
<evidence type="ECO:0000256" key="2">
    <source>
        <dbReference type="ARBA" id="ARBA00022853"/>
    </source>
</evidence>
<evidence type="ECO:0000256" key="5">
    <source>
        <dbReference type="SAM" id="MobiDB-lite"/>
    </source>
</evidence>
<feature type="compositionally biased region" description="Basic and acidic residues" evidence="5">
    <location>
        <begin position="28"/>
        <end position="62"/>
    </location>
</feature>
<dbReference type="Pfam" id="PF08766">
    <property type="entry name" value="DEK_C"/>
    <property type="match status" value="1"/>
</dbReference>
<dbReference type="GO" id="GO:2000779">
    <property type="term" value="P:regulation of double-strand break repair"/>
    <property type="evidence" value="ECO:0007669"/>
    <property type="project" value="TreeGrafter"/>
</dbReference>
<keyword evidence="3" id="KW-0238">DNA-binding</keyword>
<dbReference type="InterPro" id="IPR014876">
    <property type="entry name" value="DEK_C"/>
</dbReference>
<sequence length="454" mass="50541">MGDFSDEHDSTNVNLPSPEGDEIDSESENSHEINDEECLSPRESKQPMSEKEGHEDNKDHIMNKFPGQGRYWEYDSSKKRQRNNADHFQPEFVNPSPAIVIVQGPGMKLKEIPKVLHSIKAHRITPQFDDPLKILHRILFKCNLGKKDSAQLKRNLGEYSGRDFDGPEAEENFRQAYLVKRTKAELQGMLAGLGLRSCDGKQVQAEIVDTLFKFLKKPSIKGVRWSSAGAARSGAKAAKLQPRRAGKGGGGGGCRSRRGSGSRKAKVELPEDEEAAEDSHVPAYEIQRRKRIAENNAILEGLLGTSCDQKSTTKVKQLSQHKSPATAKRAKLNNNTIENTKRTTRQSAQGSLDQPPALQEAAMDYESSGVSVCGKINNLEEGLQPTDNDGTERLRNLIENICNEVDMATFTLRMVRQRLASEHQVDIVKHKALTRALVDEYVVRHVSALQSVQQ</sequence>
<dbReference type="PANTHER" id="PTHR13468">
    <property type="entry name" value="DEK PROTEIN"/>
    <property type="match status" value="1"/>
</dbReference>
<dbReference type="PROSITE" id="PS51998">
    <property type="entry name" value="DEK_C"/>
    <property type="match status" value="1"/>
</dbReference>
<feature type="compositionally biased region" description="Basic and acidic residues" evidence="5">
    <location>
        <begin position="1"/>
        <end position="10"/>
    </location>
</feature>
<keyword evidence="4" id="KW-0539">Nucleus</keyword>
<evidence type="ECO:0000256" key="3">
    <source>
        <dbReference type="ARBA" id="ARBA00023125"/>
    </source>
</evidence>
<dbReference type="InterPro" id="IPR044198">
    <property type="entry name" value="DEK"/>
</dbReference>
<dbReference type="GO" id="GO:0003677">
    <property type="term" value="F:DNA binding"/>
    <property type="evidence" value="ECO:0007669"/>
    <property type="project" value="UniProtKB-KW"/>
</dbReference>
<reference evidence="7" key="1">
    <citation type="submission" date="2021-01" db="EMBL/GenBank/DDBJ databases">
        <authorList>
            <person name="Corre E."/>
            <person name="Pelletier E."/>
            <person name="Niang G."/>
            <person name="Scheremetjew M."/>
            <person name="Finn R."/>
            <person name="Kale V."/>
            <person name="Holt S."/>
            <person name="Cochrane G."/>
            <person name="Meng A."/>
            <person name="Brown T."/>
            <person name="Cohen L."/>
        </authorList>
    </citation>
    <scope>NUCLEOTIDE SEQUENCE</scope>
    <source>
        <strain evidence="7">CCAP979/52</strain>
    </source>
</reference>
<dbReference type="EMBL" id="HBEZ01017677">
    <property type="protein sequence ID" value="CAD8632060.1"/>
    <property type="molecule type" value="Transcribed_RNA"/>
</dbReference>
<feature type="domain" description="DEK-C" evidence="6">
    <location>
        <begin position="388"/>
        <end position="443"/>
    </location>
</feature>
<feature type="compositionally biased region" description="Basic residues" evidence="5">
    <location>
        <begin position="255"/>
        <end position="264"/>
    </location>
</feature>
<comment type="subcellular location">
    <subcellularLocation>
        <location evidence="1">Nucleus</location>
    </subcellularLocation>
</comment>
<dbReference type="GO" id="GO:0042393">
    <property type="term" value="F:histone binding"/>
    <property type="evidence" value="ECO:0007669"/>
    <property type="project" value="TreeGrafter"/>
</dbReference>
<evidence type="ECO:0000259" key="6">
    <source>
        <dbReference type="PROSITE" id="PS51998"/>
    </source>
</evidence>
<dbReference type="AlphaFoldDB" id="A0A7S0M5M1"/>
<evidence type="ECO:0000313" key="7">
    <source>
        <dbReference type="EMBL" id="CAD8632060.1"/>
    </source>
</evidence>
<dbReference type="GO" id="GO:0006325">
    <property type="term" value="P:chromatin organization"/>
    <property type="evidence" value="ECO:0007669"/>
    <property type="project" value="UniProtKB-KW"/>
</dbReference>
<name>A0A7S0M5M1_9CRYP</name>
<organism evidence="7">
    <name type="scientific">Cryptomonas curvata</name>
    <dbReference type="NCBI Taxonomy" id="233186"/>
    <lineage>
        <taxon>Eukaryota</taxon>
        <taxon>Cryptophyceae</taxon>
        <taxon>Cryptomonadales</taxon>
        <taxon>Cryptomonadaceae</taxon>
        <taxon>Cryptomonas</taxon>
    </lineage>
</organism>
<evidence type="ECO:0000256" key="1">
    <source>
        <dbReference type="ARBA" id="ARBA00004123"/>
    </source>
</evidence>
<feature type="region of interest" description="Disordered" evidence="5">
    <location>
        <begin position="334"/>
        <end position="356"/>
    </location>
</feature>
<keyword evidence="2" id="KW-0156">Chromatin regulator</keyword>
<feature type="region of interest" description="Disordered" evidence="5">
    <location>
        <begin position="231"/>
        <end position="282"/>
    </location>
</feature>
<dbReference type="GO" id="GO:0005634">
    <property type="term" value="C:nucleus"/>
    <property type="evidence" value="ECO:0007669"/>
    <property type="project" value="UniProtKB-SubCell"/>
</dbReference>
<evidence type="ECO:0000256" key="4">
    <source>
        <dbReference type="ARBA" id="ARBA00023242"/>
    </source>
</evidence>
<proteinExistence type="predicted"/>